<name>A0A1I2CE67_9BACL</name>
<keyword evidence="2" id="KW-1185">Reference proteome</keyword>
<protein>
    <submittedName>
        <fullName evidence="1">Uncharacterized protein</fullName>
    </submittedName>
</protein>
<sequence>MHYFMLKQDEQMRQVMEIEPRSGGDSREHGNLYVREHAGFAFTDWSDKPQRIVSDRVKRLLELYELELRSSTVILNAREAKRQELYWRIEPPERDLLSSASERDAMGIWRKIVLDAGKLALTRSKLFTAAGCCFVHLDVAESLLRRASTGFILVPANISRS</sequence>
<evidence type="ECO:0000313" key="1">
    <source>
        <dbReference type="EMBL" id="SFE66415.1"/>
    </source>
</evidence>
<dbReference type="OrthoDB" id="2086300at2"/>
<dbReference type="Proteomes" id="UP000183410">
    <property type="component" value="Unassembled WGS sequence"/>
</dbReference>
<dbReference type="RefSeq" id="WP_046231619.1">
    <property type="nucleotide sequence ID" value="NZ_FONN01000005.1"/>
</dbReference>
<dbReference type="AlphaFoldDB" id="A0A1I2CE67"/>
<proteinExistence type="predicted"/>
<dbReference type="EMBL" id="FONN01000005">
    <property type="protein sequence ID" value="SFE66415.1"/>
    <property type="molecule type" value="Genomic_DNA"/>
</dbReference>
<accession>A0A1I2CE67</accession>
<reference evidence="2" key="1">
    <citation type="submission" date="2016-10" db="EMBL/GenBank/DDBJ databases">
        <authorList>
            <person name="Varghese N."/>
            <person name="Submissions S."/>
        </authorList>
    </citation>
    <scope>NUCLEOTIDE SEQUENCE [LARGE SCALE GENOMIC DNA]</scope>
    <source>
        <strain evidence="2">CGMCC 1.10223</strain>
    </source>
</reference>
<evidence type="ECO:0000313" key="2">
    <source>
        <dbReference type="Proteomes" id="UP000183410"/>
    </source>
</evidence>
<organism evidence="1 2">
    <name type="scientific">Paenibacillus algorifonticola</name>
    <dbReference type="NCBI Taxonomy" id="684063"/>
    <lineage>
        <taxon>Bacteria</taxon>
        <taxon>Bacillati</taxon>
        <taxon>Bacillota</taxon>
        <taxon>Bacilli</taxon>
        <taxon>Bacillales</taxon>
        <taxon>Paenibacillaceae</taxon>
        <taxon>Paenibacillus</taxon>
    </lineage>
</organism>
<gene>
    <name evidence="1" type="ORF">SAMN04487969_10516</name>
</gene>